<dbReference type="SUPFAM" id="SSF54919">
    <property type="entry name" value="Nucleoside diphosphate kinase, NDK"/>
    <property type="match status" value="1"/>
</dbReference>
<dbReference type="InterPro" id="IPR034907">
    <property type="entry name" value="NDK-like_dom"/>
</dbReference>
<evidence type="ECO:0000256" key="3">
    <source>
        <dbReference type="ARBA" id="ARBA00001946"/>
    </source>
</evidence>
<feature type="domain" description="RRM" evidence="11">
    <location>
        <begin position="136"/>
        <end position="204"/>
    </location>
</feature>
<dbReference type="GO" id="GO:0004550">
    <property type="term" value="F:nucleoside diphosphate kinase activity"/>
    <property type="evidence" value="ECO:0007669"/>
    <property type="project" value="UniProtKB-EC"/>
</dbReference>
<dbReference type="EC" id="2.7.4.6" evidence="5"/>
<dbReference type="AlphaFoldDB" id="A0A565BFZ2"/>
<evidence type="ECO:0000256" key="8">
    <source>
        <dbReference type="PROSITE-ProRule" id="PRU00176"/>
    </source>
</evidence>
<dbReference type="PROSITE" id="PS51374">
    <property type="entry name" value="NDPK_LIKE"/>
    <property type="match status" value="1"/>
</dbReference>
<comment type="cofactor">
    <cofactor evidence="3">
        <name>Mg(2+)</name>
        <dbReference type="ChEBI" id="CHEBI:18420"/>
    </cofactor>
</comment>
<dbReference type="Pfam" id="PF14605">
    <property type="entry name" value="Nup35_RRM_2"/>
    <property type="match status" value="1"/>
</dbReference>
<evidence type="ECO:0000256" key="9">
    <source>
        <dbReference type="PROSITE-ProRule" id="PRU00706"/>
    </source>
</evidence>
<dbReference type="Gene3D" id="3.30.70.330">
    <property type="match status" value="2"/>
</dbReference>
<keyword evidence="8" id="KW-0694">RNA-binding</keyword>
<dbReference type="PANTHER" id="PTHR11349">
    <property type="entry name" value="NUCLEOSIDE DIPHOSPHATE KINASE"/>
    <property type="match status" value="1"/>
</dbReference>
<dbReference type="InterPro" id="IPR000504">
    <property type="entry name" value="RRM_dom"/>
</dbReference>
<evidence type="ECO:0000313" key="13">
    <source>
        <dbReference type="Proteomes" id="UP000489600"/>
    </source>
</evidence>
<keyword evidence="7" id="KW-0418">Kinase</keyword>
<dbReference type="Proteomes" id="UP000489600">
    <property type="component" value="Unassembled WGS sequence"/>
</dbReference>
<comment type="catalytic activity">
    <reaction evidence="1">
        <text>a 2'-deoxyribonucleoside 5'-diphosphate + ATP = a 2'-deoxyribonucleoside 5'-triphosphate + ADP</text>
        <dbReference type="Rhea" id="RHEA:44640"/>
        <dbReference type="ChEBI" id="CHEBI:30616"/>
        <dbReference type="ChEBI" id="CHEBI:61560"/>
        <dbReference type="ChEBI" id="CHEBI:73316"/>
        <dbReference type="ChEBI" id="CHEBI:456216"/>
        <dbReference type="EC" id="2.7.4.6"/>
    </reaction>
</comment>
<organism evidence="12 13">
    <name type="scientific">Arabis nemorensis</name>
    <dbReference type="NCBI Taxonomy" id="586526"/>
    <lineage>
        <taxon>Eukaryota</taxon>
        <taxon>Viridiplantae</taxon>
        <taxon>Streptophyta</taxon>
        <taxon>Embryophyta</taxon>
        <taxon>Tracheophyta</taxon>
        <taxon>Spermatophyta</taxon>
        <taxon>Magnoliopsida</taxon>
        <taxon>eudicotyledons</taxon>
        <taxon>Gunneridae</taxon>
        <taxon>Pentapetalae</taxon>
        <taxon>rosids</taxon>
        <taxon>malvids</taxon>
        <taxon>Brassicales</taxon>
        <taxon>Brassicaceae</taxon>
        <taxon>Arabideae</taxon>
        <taxon>Arabis</taxon>
    </lineage>
</organism>
<evidence type="ECO:0000256" key="1">
    <source>
        <dbReference type="ARBA" id="ARBA00000082"/>
    </source>
</evidence>
<comment type="similarity">
    <text evidence="4 9 10">Belongs to the NDK family.</text>
</comment>
<accession>A0A565BFZ2</accession>
<dbReference type="GO" id="GO:0003723">
    <property type="term" value="F:RNA binding"/>
    <property type="evidence" value="ECO:0007669"/>
    <property type="project" value="UniProtKB-UniRule"/>
</dbReference>
<dbReference type="SMART" id="SM00562">
    <property type="entry name" value="NDK"/>
    <property type="match status" value="1"/>
</dbReference>
<evidence type="ECO:0000256" key="10">
    <source>
        <dbReference type="RuleBase" id="RU004011"/>
    </source>
</evidence>
<sequence length="316" mass="34676">MGQTFILIKPDGVDRGLVGVIIRRFDRKGFTLKGLKMITVDRSFAEKHHQDLSANPLFSRLVDYLISGPVVAMIWEGTNVVSVGRKTIPTASDIGSNLIHVSDSLESAIKETALWFPDGPVKLHSDAAIPKARDIGRISVTGFDTGADIKSALREHFASCGKITDVYIQKKSRLAYIYFVGEGAVDKALKLNGSDVGGSKVCVEPYPFHDDNPVSVHVEGYATSLSDSEIETALRHLFSSCGKVLRVSIYKGSTSVTIRGFDAAEKAEELSGSNIGTHKVLVKAFTKPPRETVHDRRRRFIRPPRHTVHDHRGRGT</sequence>
<comment type="catalytic activity">
    <reaction evidence="2">
        <text>a ribonucleoside 5'-diphosphate + ATP = a ribonucleoside 5'-triphosphate + ADP</text>
        <dbReference type="Rhea" id="RHEA:18113"/>
        <dbReference type="ChEBI" id="CHEBI:30616"/>
        <dbReference type="ChEBI" id="CHEBI:57930"/>
        <dbReference type="ChEBI" id="CHEBI:61557"/>
        <dbReference type="ChEBI" id="CHEBI:456216"/>
        <dbReference type="EC" id="2.7.4.6"/>
    </reaction>
</comment>
<dbReference type="EMBL" id="CABITT030000004">
    <property type="protein sequence ID" value="VVB00097.1"/>
    <property type="molecule type" value="Genomic_DNA"/>
</dbReference>
<evidence type="ECO:0000256" key="6">
    <source>
        <dbReference type="ARBA" id="ARBA00022679"/>
    </source>
</evidence>
<dbReference type="Pfam" id="PF00334">
    <property type="entry name" value="NDK"/>
    <property type="match status" value="1"/>
</dbReference>
<dbReference type="InterPro" id="IPR036850">
    <property type="entry name" value="NDK-like_dom_sf"/>
</dbReference>
<proteinExistence type="inferred from homology"/>
<dbReference type="GO" id="GO:0006241">
    <property type="term" value="P:CTP biosynthetic process"/>
    <property type="evidence" value="ECO:0007669"/>
    <property type="project" value="InterPro"/>
</dbReference>
<dbReference type="SMART" id="SM00360">
    <property type="entry name" value="RRM"/>
    <property type="match status" value="2"/>
</dbReference>
<dbReference type="PRINTS" id="PR01243">
    <property type="entry name" value="NUCDPKINASE"/>
</dbReference>
<dbReference type="Gene3D" id="3.30.70.141">
    <property type="entry name" value="Nucleoside diphosphate kinase-like domain"/>
    <property type="match status" value="1"/>
</dbReference>
<evidence type="ECO:0000256" key="4">
    <source>
        <dbReference type="ARBA" id="ARBA00008142"/>
    </source>
</evidence>
<keyword evidence="13" id="KW-1185">Reference proteome</keyword>
<evidence type="ECO:0000256" key="5">
    <source>
        <dbReference type="ARBA" id="ARBA00012966"/>
    </source>
</evidence>
<dbReference type="InterPro" id="IPR001564">
    <property type="entry name" value="Nucleoside_diP_kinase"/>
</dbReference>
<keyword evidence="6" id="KW-0808">Transferase</keyword>
<evidence type="ECO:0000313" key="12">
    <source>
        <dbReference type="EMBL" id="VVB00097.1"/>
    </source>
</evidence>
<dbReference type="SUPFAM" id="SSF54928">
    <property type="entry name" value="RNA-binding domain, RBD"/>
    <property type="match status" value="2"/>
</dbReference>
<dbReference type="CDD" id="cd04413">
    <property type="entry name" value="NDPk_I"/>
    <property type="match status" value="1"/>
</dbReference>
<evidence type="ECO:0000256" key="2">
    <source>
        <dbReference type="ARBA" id="ARBA00000937"/>
    </source>
</evidence>
<gene>
    <name evidence="12" type="ORF">ANE_LOCUS10541</name>
</gene>
<comment type="caution">
    <text evidence="12">The sequence shown here is derived from an EMBL/GenBank/DDBJ whole genome shotgun (WGS) entry which is preliminary data.</text>
</comment>
<dbReference type="OrthoDB" id="1085271at2759"/>
<dbReference type="GO" id="GO:0006228">
    <property type="term" value="P:UTP biosynthetic process"/>
    <property type="evidence" value="ECO:0007669"/>
    <property type="project" value="InterPro"/>
</dbReference>
<dbReference type="InterPro" id="IPR035979">
    <property type="entry name" value="RBD_domain_sf"/>
</dbReference>
<name>A0A565BFZ2_9BRAS</name>
<protein>
    <recommendedName>
        <fullName evidence="5">nucleoside-diphosphate kinase</fullName>
        <ecNumber evidence="5">2.7.4.6</ecNumber>
    </recommendedName>
</protein>
<comment type="caution">
    <text evidence="9">Lacks conserved residue(s) required for the propagation of feature annotation.</text>
</comment>
<dbReference type="FunFam" id="3.30.70.141:FF:000039">
    <property type="entry name" value="Nucleoside diphosphate kinase B"/>
    <property type="match status" value="1"/>
</dbReference>
<dbReference type="InterPro" id="IPR012677">
    <property type="entry name" value="Nucleotide-bd_a/b_plait_sf"/>
</dbReference>
<evidence type="ECO:0000256" key="7">
    <source>
        <dbReference type="ARBA" id="ARBA00022777"/>
    </source>
</evidence>
<evidence type="ECO:0000259" key="11">
    <source>
        <dbReference type="PROSITE" id="PS50102"/>
    </source>
</evidence>
<dbReference type="PROSITE" id="PS50102">
    <property type="entry name" value="RRM"/>
    <property type="match status" value="1"/>
</dbReference>
<reference evidence="12" key="1">
    <citation type="submission" date="2019-07" db="EMBL/GenBank/DDBJ databases">
        <authorList>
            <person name="Dittberner H."/>
        </authorList>
    </citation>
    <scope>NUCLEOTIDE SEQUENCE [LARGE SCALE GENOMIC DNA]</scope>
</reference>
<dbReference type="GO" id="GO:0006183">
    <property type="term" value="P:GTP biosynthetic process"/>
    <property type="evidence" value="ECO:0007669"/>
    <property type="project" value="InterPro"/>
</dbReference>